<dbReference type="EMBL" id="LK023324">
    <property type="protein sequence ID" value="CDS07232.1"/>
    <property type="molecule type" value="Genomic_DNA"/>
</dbReference>
<evidence type="ECO:0000256" key="2">
    <source>
        <dbReference type="ARBA" id="ARBA00006330"/>
    </source>
</evidence>
<dbReference type="PANTHER" id="PTHR10788">
    <property type="entry name" value="TREHALOSE-6-PHOSPHATE SYNTHASE"/>
    <property type="match status" value="1"/>
</dbReference>
<gene>
    <name evidence="3" type="ORF">LRAMOSA01181</name>
</gene>
<dbReference type="InterPro" id="IPR003337">
    <property type="entry name" value="Trehalose_PPase"/>
</dbReference>
<dbReference type="InterPro" id="IPR023214">
    <property type="entry name" value="HAD_sf"/>
</dbReference>
<dbReference type="Pfam" id="PF02358">
    <property type="entry name" value="Trehalose_PPase"/>
    <property type="match status" value="1"/>
</dbReference>
<reference evidence="3" key="1">
    <citation type="journal article" date="2014" name="Genome Announc.">
        <title>De novo whole-genome sequence and genome annotation of Lichtheimia ramosa.</title>
        <authorList>
            <person name="Linde J."/>
            <person name="Schwartze V."/>
            <person name="Binder U."/>
            <person name="Lass-Florl C."/>
            <person name="Voigt K."/>
            <person name="Horn F."/>
        </authorList>
    </citation>
    <scope>NUCLEOTIDE SEQUENCE</scope>
    <source>
        <strain evidence="3">JMRC FSU:6197</strain>
    </source>
</reference>
<protein>
    <submittedName>
        <fullName evidence="3">Uncharacterized protein</fullName>
    </submittedName>
</protein>
<dbReference type="FunFam" id="3.30.70.1020:FF:000002">
    <property type="entry name" value="Trehalose-6-phosphate synthase 2"/>
    <property type="match status" value="1"/>
</dbReference>
<dbReference type="SUPFAM" id="SSF53756">
    <property type="entry name" value="UDP-Glycosyltransferase/glycogen phosphorylase"/>
    <property type="match status" value="1"/>
</dbReference>
<dbReference type="Gene3D" id="3.40.50.1000">
    <property type="entry name" value="HAD superfamily/HAD-like"/>
    <property type="match status" value="1"/>
</dbReference>
<dbReference type="GO" id="GO:0003825">
    <property type="term" value="F:alpha,alpha-trehalose-phosphate synthase (UDP-forming) activity"/>
    <property type="evidence" value="ECO:0007669"/>
    <property type="project" value="TreeGrafter"/>
</dbReference>
<dbReference type="InterPro" id="IPR006379">
    <property type="entry name" value="HAD-SF_hydro_IIB"/>
</dbReference>
<organism evidence="3">
    <name type="scientific">Lichtheimia ramosa</name>
    <dbReference type="NCBI Taxonomy" id="688394"/>
    <lineage>
        <taxon>Eukaryota</taxon>
        <taxon>Fungi</taxon>
        <taxon>Fungi incertae sedis</taxon>
        <taxon>Mucoromycota</taxon>
        <taxon>Mucoromycotina</taxon>
        <taxon>Mucoromycetes</taxon>
        <taxon>Mucorales</taxon>
        <taxon>Lichtheimiaceae</taxon>
        <taxon>Lichtheimia</taxon>
    </lineage>
</organism>
<dbReference type="NCBIfam" id="TIGR00685">
    <property type="entry name" value="T6PP"/>
    <property type="match status" value="1"/>
</dbReference>
<proteinExistence type="inferred from homology"/>
<dbReference type="NCBIfam" id="TIGR01484">
    <property type="entry name" value="HAD-SF-IIB"/>
    <property type="match status" value="1"/>
</dbReference>
<comment type="similarity">
    <text evidence="2">In the C-terminal section; belongs to the trehalose phosphatase family.</text>
</comment>
<dbReference type="InterPro" id="IPR001830">
    <property type="entry name" value="Glyco_trans_20"/>
</dbReference>
<name>A0A077WL43_9FUNG</name>
<dbReference type="Gene3D" id="3.30.70.1020">
    <property type="entry name" value="Trehalose-6-phosphate phosphatase related protein, domain 2"/>
    <property type="match status" value="1"/>
</dbReference>
<dbReference type="Pfam" id="PF00982">
    <property type="entry name" value="Glyco_transf_20"/>
    <property type="match status" value="1"/>
</dbReference>
<dbReference type="AlphaFoldDB" id="A0A077WL43"/>
<dbReference type="GO" id="GO:0005829">
    <property type="term" value="C:cytosol"/>
    <property type="evidence" value="ECO:0007669"/>
    <property type="project" value="TreeGrafter"/>
</dbReference>
<dbReference type="GO" id="GO:0005946">
    <property type="term" value="C:alpha,alpha-trehalose-phosphate synthase complex (UDP-forming)"/>
    <property type="evidence" value="ECO:0007669"/>
    <property type="project" value="TreeGrafter"/>
</dbReference>
<dbReference type="GO" id="GO:0005992">
    <property type="term" value="P:trehalose biosynthetic process"/>
    <property type="evidence" value="ECO:0007669"/>
    <property type="project" value="InterPro"/>
</dbReference>
<evidence type="ECO:0000256" key="1">
    <source>
        <dbReference type="ARBA" id="ARBA00005409"/>
    </source>
</evidence>
<dbReference type="CDD" id="cd01627">
    <property type="entry name" value="HAD_TPP"/>
    <property type="match status" value="1"/>
</dbReference>
<sequence length="827" mass="93883">MDTGHIDTTQLRALLDRDQSANFNGKVINVVHHIPFDCILTTTVDVSNGNTNLDSTAIRRSQRQSSLSLDAAPISQLARRRSSCLVRPSNIGQAGAWKLKRRRGYSAMNAGIKSLDNHYKTLYIGSVGNIVTDHNSGHVPNEQVTQEERDSLRRLLKSEHHIDPIFIDDNLAYGHYEGYCKQVLWPILHYLTWGENIDEKKYWEAYVAVNQIFAEQVAKHCEAGDIVVIHDYHLLLVPQMLRSLVSQVKIGLFVHTPFVSSEIFRCLPRRKDILTGMLDANLVAFQTYNYARHFISNCTRVLGYEYTPTGIDANGRMVCIGIHPIGIDVNWTRANCMHKGVQPKLSAILSKFKDKRIIVGRDKLDPVKGVLQKLDSFEYFLENYPEWRDKVVLIQVTSPGVIDSRRLETKMSEAVNRINSKFGSLEFLPVQHFHQHIDRDEFYALLTAGDVMLITPTADGMNTTSLEFIVAQERSKHSPLILSEFTGTARSLSAAFIVNPFDYGEVAAAINDSLSMNDEEREDKFSELDAFVNEHTAEYWANSLVKDIVSSASKETHWGPTPSLEVERLHIEYNESRKRILFFDYDGTLTPICEKPEDAIPSAQTLAVLEKLCHDRRNVVMVVSGRDQETLEKWLGHIPNIGLSGEHGCFIRDPGKTKTVNMMDQIDMTWRDDVYEIFKYYTERTPGSFIETKRSSLTWHYRTADPKFGAFQAKECQNHLEQSVINKVPAEILVGKMTLEVRPTTINKGEVIKRTLAQHPDAMFILCAGDDKTDEDMFRVLAKMKIGGINQLLFTISIGPPEKRTLAVWHVETPRAFNNVLESIVDK</sequence>
<evidence type="ECO:0000313" key="3">
    <source>
        <dbReference type="EMBL" id="CDS07232.1"/>
    </source>
</evidence>
<comment type="similarity">
    <text evidence="1">In the N-terminal section; belongs to the glycosyltransferase 20 family.</text>
</comment>
<dbReference type="InterPro" id="IPR036412">
    <property type="entry name" value="HAD-like_sf"/>
</dbReference>
<accession>A0A077WL43</accession>
<dbReference type="Gene3D" id="3.40.50.2000">
    <property type="entry name" value="Glycogen Phosphorylase B"/>
    <property type="match status" value="2"/>
</dbReference>
<dbReference type="SUPFAM" id="SSF56784">
    <property type="entry name" value="HAD-like"/>
    <property type="match status" value="1"/>
</dbReference>
<dbReference type="CDD" id="cd03788">
    <property type="entry name" value="GT20_TPS"/>
    <property type="match status" value="1"/>
</dbReference>
<dbReference type="GO" id="GO:0004805">
    <property type="term" value="F:trehalose-phosphatase activity"/>
    <property type="evidence" value="ECO:0007669"/>
    <property type="project" value="TreeGrafter"/>
</dbReference>
<dbReference type="PANTHER" id="PTHR10788:SF123">
    <property type="entry name" value="TREHALOSE-PHOSPHATASE"/>
    <property type="match status" value="1"/>
</dbReference>
<dbReference type="OrthoDB" id="755951at2759"/>